<evidence type="ECO:0000313" key="3">
    <source>
        <dbReference type="EMBL" id="WOJ92130.1"/>
    </source>
</evidence>
<dbReference type="EMBL" id="CP136864">
    <property type="protein sequence ID" value="WOJ92130.1"/>
    <property type="molecule type" value="Genomic_DNA"/>
</dbReference>
<dbReference type="PANTHER" id="PTHR43428:SF1">
    <property type="entry name" value="ARSENATE REDUCTASE"/>
    <property type="match status" value="1"/>
</dbReference>
<dbReference type="GO" id="GO:0030612">
    <property type="term" value="F:arsenate reductase (thioredoxin) activity"/>
    <property type="evidence" value="ECO:0007669"/>
    <property type="project" value="UniProtKB-EC"/>
</dbReference>
<dbReference type="Gene3D" id="3.40.50.2300">
    <property type="match status" value="1"/>
</dbReference>
<feature type="domain" description="Phosphotyrosine protein phosphatase I" evidence="2">
    <location>
        <begin position="1"/>
        <end position="135"/>
    </location>
</feature>
<reference evidence="3 4" key="1">
    <citation type="submission" date="2023-10" db="EMBL/GenBank/DDBJ databases">
        <title>Two novel species belonging to the OM43/NOR5 clade.</title>
        <authorList>
            <person name="Park M."/>
        </authorList>
    </citation>
    <scope>NUCLEOTIDE SEQUENCE [LARGE SCALE GENOMIC DNA]</scope>
    <source>
        <strain evidence="3 4">IMCC43200</strain>
    </source>
</reference>
<dbReference type="InterPro" id="IPR036196">
    <property type="entry name" value="Ptyr_pPase_sf"/>
</dbReference>
<name>A0ABZ0I0N6_9GAMM</name>
<keyword evidence="3" id="KW-0560">Oxidoreductase</keyword>
<keyword evidence="4" id="KW-1185">Reference proteome</keyword>
<evidence type="ECO:0000256" key="1">
    <source>
        <dbReference type="ARBA" id="ARBA00022849"/>
    </source>
</evidence>
<dbReference type="SUPFAM" id="SSF52788">
    <property type="entry name" value="Phosphotyrosine protein phosphatases I"/>
    <property type="match status" value="1"/>
</dbReference>
<evidence type="ECO:0000313" key="4">
    <source>
        <dbReference type="Proteomes" id="UP001626537"/>
    </source>
</evidence>
<dbReference type="SMART" id="SM00226">
    <property type="entry name" value="LMWPc"/>
    <property type="match status" value="1"/>
</dbReference>
<sequence>MKILFLCTHNACRSVLSEAILRDRAKGLIEVASAGSEPSGNVHPQTLRQLQERGYSIDSLHSKGFDDLAAFKPDAVVTVCDRAAQESCPVWLDSAIKVHWGLPDPTRESSAQKMDELFGKVILTIEQRTRQLLAEYEVNTSKEAFAKLLQRIRDDHNAAV</sequence>
<dbReference type="InterPro" id="IPR023485">
    <property type="entry name" value="Ptyr_pPase"/>
</dbReference>
<evidence type="ECO:0000259" key="2">
    <source>
        <dbReference type="SMART" id="SM00226"/>
    </source>
</evidence>
<dbReference type="EC" id="1.20.4.4" evidence="3"/>
<dbReference type="PANTHER" id="PTHR43428">
    <property type="entry name" value="ARSENATE REDUCTASE"/>
    <property type="match status" value="1"/>
</dbReference>
<dbReference type="RefSeq" id="WP_407346710.1">
    <property type="nucleotide sequence ID" value="NZ_CP136864.1"/>
</dbReference>
<proteinExistence type="predicted"/>
<gene>
    <name evidence="3" type="ORF">R0135_10055</name>
</gene>
<dbReference type="Proteomes" id="UP001626537">
    <property type="component" value="Chromosome"/>
</dbReference>
<keyword evidence="1" id="KW-0059">Arsenical resistance</keyword>
<dbReference type="Pfam" id="PF01451">
    <property type="entry name" value="LMWPc"/>
    <property type="match status" value="1"/>
</dbReference>
<dbReference type="CDD" id="cd16345">
    <property type="entry name" value="LMWP_ArsC"/>
    <property type="match status" value="1"/>
</dbReference>
<accession>A0ABZ0I0N6</accession>
<protein>
    <submittedName>
        <fullName evidence="3">Arsenate reductase ArsC</fullName>
        <ecNumber evidence="3">1.20.4.4</ecNumber>
    </submittedName>
</protein>
<organism evidence="3 4">
    <name type="scientific">Congregibacter variabilis</name>
    <dbReference type="NCBI Taxonomy" id="3081200"/>
    <lineage>
        <taxon>Bacteria</taxon>
        <taxon>Pseudomonadati</taxon>
        <taxon>Pseudomonadota</taxon>
        <taxon>Gammaproteobacteria</taxon>
        <taxon>Cellvibrionales</taxon>
        <taxon>Halieaceae</taxon>
        <taxon>Congregibacter</taxon>
    </lineage>
</organism>